<gene>
    <name evidence="1" type="ORF">BK138_35475</name>
</gene>
<dbReference type="Proteomes" id="UP000187172">
    <property type="component" value="Unassembled WGS sequence"/>
</dbReference>
<evidence type="ECO:0000313" key="2">
    <source>
        <dbReference type="Proteomes" id="UP000187172"/>
    </source>
</evidence>
<dbReference type="RefSeq" id="WP_076177115.1">
    <property type="nucleotide sequence ID" value="NZ_MRTP01000032.1"/>
</dbReference>
<name>A0A1R1DTM3_9BACL</name>
<comment type="caution">
    <text evidence="1">The sequence shown here is derived from an EMBL/GenBank/DDBJ whole genome shotgun (WGS) entry which is preliminary data.</text>
</comment>
<sequence>MNESKEVKESLGELVEEIRKQHELIEAYVREHGDRDEEEVWSEALGAYYEAEGYNFGSDEDSFILPEFTEDERVHE</sequence>
<dbReference type="EMBL" id="MRTP01000032">
    <property type="protein sequence ID" value="OMF42957.1"/>
    <property type="molecule type" value="Genomic_DNA"/>
</dbReference>
<keyword evidence="2" id="KW-1185">Reference proteome</keyword>
<evidence type="ECO:0000313" key="1">
    <source>
        <dbReference type="EMBL" id="OMF42957.1"/>
    </source>
</evidence>
<organism evidence="1 2">
    <name type="scientific">Paenibacillus rhizosphaerae</name>
    <dbReference type="NCBI Taxonomy" id="297318"/>
    <lineage>
        <taxon>Bacteria</taxon>
        <taxon>Bacillati</taxon>
        <taxon>Bacillota</taxon>
        <taxon>Bacilli</taxon>
        <taxon>Bacillales</taxon>
        <taxon>Paenibacillaceae</taxon>
        <taxon>Paenibacillus</taxon>
    </lineage>
</organism>
<dbReference type="AlphaFoldDB" id="A0A1R1DTM3"/>
<accession>A0A1R1DTM3</accession>
<protein>
    <submittedName>
        <fullName evidence="1">Uncharacterized protein</fullName>
    </submittedName>
</protein>
<proteinExistence type="predicted"/>
<reference evidence="1 2" key="1">
    <citation type="submission" date="2016-11" db="EMBL/GenBank/DDBJ databases">
        <title>Paenibacillus species isolates.</title>
        <authorList>
            <person name="Beno S.M."/>
        </authorList>
    </citation>
    <scope>NUCLEOTIDE SEQUENCE [LARGE SCALE GENOMIC DNA]</scope>
    <source>
        <strain evidence="1 2">FSL R5-0378</strain>
    </source>
</reference>